<evidence type="ECO:0000259" key="8">
    <source>
        <dbReference type="Pfam" id="PF03799"/>
    </source>
</evidence>
<name>A0ABT3PNS9_9BACT</name>
<keyword evidence="5 7" id="KW-1133">Transmembrane helix</keyword>
<dbReference type="InterPro" id="IPR045335">
    <property type="entry name" value="FtsQ_C_sf"/>
</dbReference>
<keyword evidence="3 9" id="KW-0132">Cell division</keyword>
<feature type="transmembrane region" description="Helical" evidence="7">
    <location>
        <begin position="20"/>
        <end position="40"/>
    </location>
</feature>
<evidence type="ECO:0000256" key="1">
    <source>
        <dbReference type="ARBA" id="ARBA00022475"/>
    </source>
</evidence>
<evidence type="ECO:0000256" key="4">
    <source>
        <dbReference type="ARBA" id="ARBA00022692"/>
    </source>
</evidence>
<keyword evidence="2" id="KW-0997">Cell inner membrane</keyword>
<evidence type="ECO:0000256" key="7">
    <source>
        <dbReference type="SAM" id="Phobius"/>
    </source>
</evidence>
<dbReference type="Proteomes" id="UP001207918">
    <property type="component" value="Unassembled WGS sequence"/>
</dbReference>
<evidence type="ECO:0000256" key="2">
    <source>
        <dbReference type="ARBA" id="ARBA00022519"/>
    </source>
</evidence>
<proteinExistence type="predicted"/>
<evidence type="ECO:0000256" key="6">
    <source>
        <dbReference type="ARBA" id="ARBA00023306"/>
    </source>
</evidence>
<keyword evidence="1" id="KW-1003">Cell membrane</keyword>
<evidence type="ECO:0000313" key="10">
    <source>
        <dbReference type="Proteomes" id="UP001207918"/>
    </source>
</evidence>
<evidence type="ECO:0000313" key="9">
    <source>
        <dbReference type="EMBL" id="MCW9707510.1"/>
    </source>
</evidence>
<evidence type="ECO:0000256" key="3">
    <source>
        <dbReference type="ARBA" id="ARBA00022618"/>
    </source>
</evidence>
<keyword evidence="4 7" id="KW-0812">Transmembrane</keyword>
<dbReference type="InterPro" id="IPR026579">
    <property type="entry name" value="FtsQ"/>
</dbReference>
<accession>A0ABT3PNS9</accession>
<organism evidence="9 10">
    <name type="scientific">Fodinibius salsisoli</name>
    <dbReference type="NCBI Taxonomy" id="2820877"/>
    <lineage>
        <taxon>Bacteria</taxon>
        <taxon>Pseudomonadati</taxon>
        <taxon>Balneolota</taxon>
        <taxon>Balneolia</taxon>
        <taxon>Balneolales</taxon>
        <taxon>Balneolaceae</taxon>
        <taxon>Fodinibius</taxon>
    </lineage>
</organism>
<dbReference type="PANTHER" id="PTHR35851:SF1">
    <property type="entry name" value="CELL DIVISION PROTEIN FTSQ"/>
    <property type="match status" value="1"/>
</dbReference>
<gene>
    <name evidence="9" type="ORF">J6I44_11650</name>
</gene>
<dbReference type="Gene3D" id="3.40.50.11690">
    <property type="entry name" value="Cell division protein FtsQ/DivIB"/>
    <property type="match status" value="1"/>
</dbReference>
<dbReference type="GO" id="GO:0051301">
    <property type="term" value="P:cell division"/>
    <property type="evidence" value="ECO:0007669"/>
    <property type="project" value="UniProtKB-KW"/>
</dbReference>
<keyword evidence="10" id="KW-1185">Reference proteome</keyword>
<feature type="domain" description="Cell division protein FtsQ/DivIB C-terminal" evidence="8">
    <location>
        <begin position="120"/>
        <end position="240"/>
    </location>
</feature>
<keyword evidence="7" id="KW-0472">Membrane</keyword>
<dbReference type="PANTHER" id="PTHR35851">
    <property type="entry name" value="CELL DIVISION PROTEIN FTSQ"/>
    <property type="match status" value="1"/>
</dbReference>
<sequence length="251" mass="27778">MTKKKSNNTTKKSGSDISPLPWIAGALLILGCAVVAGFYWTSTMKVQEVYYEGNRLVAEEELRSIDIPTGTHPDSLNTLQIIEQFEAIPYIDQAAINVEPSGNVTIRITERQPIAMLAEGSRKAYVDKEGIRLPVTLGEGVNVPLVYGFSTRPIGDTLKSAGFKATADFLVQLRNKSVSDATISEVAWTDDGIVALTNQNGVKLIFGKEDFATRLRNWEAFYAKVIKQKGIESMRSIDMRFQGQIVTREKE</sequence>
<dbReference type="InterPro" id="IPR005548">
    <property type="entry name" value="Cell_div_FtsQ/DivIB_C"/>
</dbReference>
<dbReference type="PROSITE" id="PS51257">
    <property type="entry name" value="PROKAR_LIPOPROTEIN"/>
    <property type="match status" value="1"/>
</dbReference>
<dbReference type="RefSeq" id="WP_265766302.1">
    <property type="nucleotide sequence ID" value="NZ_JAGGJA010000007.1"/>
</dbReference>
<comment type="caution">
    <text evidence="9">The sequence shown here is derived from an EMBL/GenBank/DDBJ whole genome shotgun (WGS) entry which is preliminary data.</text>
</comment>
<reference evidence="9 10" key="1">
    <citation type="submission" date="2021-03" db="EMBL/GenBank/DDBJ databases">
        <title>Aliifodinibius sp. nov., a new bacterium isolated from saline soil.</title>
        <authorList>
            <person name="Galisteo C."/>
            <person name="De La Haba R."/>
            <person name="Sanchez-Porro C."/>
            <person name="Ventosa A."/>
        </authorList>
    </citation>
    <scope>NUCLEOTIDE SEQUENCE [LARGE SCALE GENOMIC DNA]</scope>
    <source>
        <strain evidence="9 10">1BSP15-2V2</strain>
    </source>
</reference>
<dbReference type="Pfam" id="PF03799">
    <property type="entry name" value="FtsQ_DivIB_C"/>
    <property type="match status" value="1"/>
</dbReference>
<evidence type="ECO:0000256" key="5">
    <source>
        <dbReference type="ARBA" id="ARBA00022989"/>
    </source>
</evidence>
<keyword evidence="6" id="KW-0131">Cell cycle</keyword>
<protein>
    <submittedName>
        <fullName evidence="9">Cell division protein FtsQ/DivIB</fullName>
    </submittedName>
</protein>
<dbReference type="EMBL" id="JAGGJA010000007">
    <property type="protein sequence ID" value="MCW9707510.1"/>
    <property type="molecule type" value="Genomic_DNA"/>
</dbReference>